<feature type="compositionally biased region" description="Basic and acidic residues" evidence="1">
    <location>
        <begin position="282"/>
        <end position="327"/>
    </location>
</feature>
<dbReference type="InterPro" id="IPR001660">
    <property type="entry name" value="SAM"/>
</dbReference>
<protein>
    <submittedName>
        <fullName evidence="3">Sterile alpha motif domain containing 15</fullName>
    </submittedName>
</protein>
<feature type="compositionally biased region" description="Basic and acidic residues" evidence="1">
    <location>
        <begin position="145"/>
        <end position="162"/>
    </location>
</feature>
<dbReference type="Gene3D" id="1.10.150.50">
    <property type="entry name" value="Transcription Factor, Ets-1"/>
    <property type="match status" value="1"/>
</dbReference>
<evidence type="ECO:0000313" key="4">
    <source>
        <dbReference type="Proteomes" id="UP000694540"/>
    </source>
</evidence>
<feature type="compositionally biased region" description="Basic and acidic residues" evidence="1">
    <location>
        <begin position="203"/>
        <end position="219"/>
    </location>
</feature>
<keyword evidence="4" id="KW-1185">Reference proteome</keyword>
<name>A0A8C4FHD8_9CETA</name>
<dbReference type="AlphaFoldDB" id="A0A8C4FHD8"/>
<feature type="domain" description="SAM" evidence="2">
    <location>
        <begin position="518"/>
        <end position="581"/>
    </location>
</feature>
<dbReference type="PROSITE" id="PS50105">
    <property type="entry name" value="SAM_DOMAIN"/>
    <property type="match status" value="1"/>
</dbReference>
<evidence type="ECO:0000256" key="1">
    <source>
        <dbReference type="SAM" id="MobiDB-lite"/>
    </source>
</evidence>
<feature type="compositionally biased region" description="Basic and acidic residues" evidence="1">
    <location>
        <begin position="81"/>
        <end position="111"/>
    </location>
</feature>
<dbReference type="InterPro" id="IPR013761">
    <property type="entry name" value="SAM/pointed_sf"/>
</dbReference>
<dbReference type="GeneTree" id="ENSGT00630000089942"/>
<feature type="compositionally biased region" description="Basic and acidic residues" evidence="1">
    <location>
        <begin position="242"/>
        <end position="274"/>
    </location>
</feature>
<dbReference type="Ensembl" id="ENSCWAT00000030898.1">
    <property type="protein sequence ID" value="ENSCWAP00000028510.1"/>
    <property type="gene ID" value="ENSCWAG00000021444.1"/>
</dbReference>
<reference evidence="3" key="1">
    <citation type="submission" date="2025-08" db="UniProtKB">
        <authorList>
            <consortium name="Ensembl"/>
        </authorList>
    </citation>
    <scope>IDENTIFICATION</scope>
</reference>
<feature type="compositionally biased region" description="Basic and acidic residues" evidence="1">
    <location>
        <begin position="173"/>
        <end position="194"/>
    </location>
</feature>
<organism evidence="3 4">
    <name type="scientific">Catagonus wagneri</name>
    <name type="common">Chacoan peccary</name>
    <dbReference type="NCBI Taxonomy" id="51154"/>
    <lineage>
        <taxon>Eukaryota</taxon>
        <taxon>Metazoa</taxon>
        <taxon>Chordata</taxon>
        <taxon>Craniata</taxon>
        <taxon>Vertebrata</taxon>
        <taxon>Euteleostomi</taxon>
        <taxon>Mammalia</taxon>
        <taxon>Eutheria</taxon>
        <taxon>Laurasiatheria</taxon>
        <taxon>Artiodactyla</taxon>
        <taxon>Suina</taxon>
        <taxon>Tayassuidae</taxon>
        <taxon>Catagonus</taxon>
    </lineage>
</organism>
<feature type="compositionally biased region" description="Polar residues" evidence="1">
    <location>
        <begin position="226"/>
        <end position="241"/>
    </location>
</feature>
<dbReference type="Pfam" id="PF07647">
    <property type="entry name" value="SAM_2"/>
    <property type="match status" value="1"/>
</dbReference>
<dbReference type="Proteomes" id="UP000694540">
    <property type="component" value="Unplaced"/>
</dbReference>
<dbReference type="CDD" id="cd09530">
    <property type="entry name" value="SAM_Samd14"/>
    <property type="match status" value="1"/>
</dbReference>
<proteinExistence type="predicted"/>
<feature type="compositionally biased region" description="Basic and acidic residues" evidence="1">
    <location>
        <begin position="19"/>
        <end position="32"/>
    </location>
</feature>
<dbReference type="SUPFAM" id="SSF47769">
    <property type="entry name" value="SAM/Pointed domain"/>
    <property type="match status" value="1"/>
</dbReference>
<gene>
    <name evidence="3" type="primary">SAMD15</name>
</gene>
<evidence type="ECO:0000313" key="3">
    <source>
        <dbReference type="Ensembl" id="ENSCWAP00000028510.1"/>
    </source>
</evidence>
<accession>A0A8C4FHD8</accession>
<dbReference type="PANTHER" id="PTHR46829:SF1">
    <property type="entry name" value="STERILE ALPHA MOTIF DOMAIN-CONTAINING PROTEIN 15"/>
    <property type="match status" value="1"/>
</dbReference>
<reference evidence="3" key="2">
    <citation type="submission" date="2025-09" db="UniProtKB">
        <authorList>
            <consortium name="Ensembl"/>
        </authorList>
    </citation>
    <scope>IDENTIFICATION</scope>
</reference>
<feature type="compositionally biased region" description="Acidic residues" evidence="1">
    <location>
        <begin position="49"/>
        <end position="62"/>
    </location>
</feature>
<feature type="compositionally biased region" description="Acidic residues" evidence="1">
    <location>
        <begin position="368"/>
        <end position="378"/>
    </location>
</feature>
<feature type="compositionally biased region" description="Acidic residues" evidence="1">
    <location>
        <begin position="125"/>
        <end position="139"/>
    </location>
</feature>
<feature type="region of interest" description="Disordered" evidence="1">
    <location>
        <begin position="1"/>
        <end position="379"/>
    </location>
</feature>
<sequence length="642" mass="73588">MAEVPEDYDSDLGEDEDLPCEKPKLPESPKATEDDEPDVMAGEGPELTVETDQEPETEEEDLKEGARESARAAHPLLKPTRASEEELPNKSEVDFWSETERGIPQEVKSETSRQIGGELFKDMAVPEDEEGEQPEEEAESNVTDVHTESAKETDLELPKETESEVPGSTISETRLELLEESKPEAREEPLREQYEQTGLEPTEQTKPEFPSEKPRKSIEEADLQPLQMTTPEIPEETQSTSPEKRTEPLREAKPEFPEEKPRLSAEDTHRKSTEEEISEPLEEVKSEFSEEKSTKPIEKTLPEPSGETRPEVQEEIQRKSTVEKVLEPPEQTEPEFPKKEPRKPTEETDQMPPQQTKPEVQEKTETEPTMEGDLELPDNVEQLLGKETLVEFAREDRTTKFKHSADKEELEHSDHPIGKLLLNETKKVSKDSVSGSLTVSEANSMNTDYEFSKELQSLFQLSDTNYEFYSYFSESRKDIRESSSEKKAVDLSPESMKLEHKKAWPCKHTDLQFEYLEWSPEEVAEWISKLGFPQYKECFTTNFISGRKLIHVNCSNLPQMGITDFQDMKVISRHTRKLLRIEEPLFTRSISLPYRDNIGLFLEQKGHSGVKSDSLTLSKFVHAAGLQDAHIPERNYRYLFLE</sequence>
<dbReference type="SMART" id="SM00454">
    <property type="entry name" value="SAM"/>
    <property type="match status" value="1"/>
</dbReference>
<evidence type="ECO:0000259" key="2">
    <source>
        <dbReference type="PROSITE" id="PS50105"/>
    </source>
</evidence>
<feature type="compositionally biased region" description="Acidic residues" evidence="1">
    <location>
        <begin position="1"/>
        <end position="18"/>
    </location>
</feature>
<feature type="compositionally biased region" description="Basic and acidic residues" evidence="1">
    <location>
        <begin position="335"/>
        <end position="346"/>
    </location>
</feature>
<dbReference type="PANTHER" id="PTHR46829">
    <property type="entry name" value="STERILE ALPHA MOTIF DOMAIN-CONTAINING PROTEIN 15"/>
    <property type="match status" value="1"/>
</dbReference>